<dbReference type="EMBL" id="JAQFWQ010000009">
    <property type="protein sequence ID" value="MDA2810006.1"/>
    <property type="molecule type" value="Genomic_DNA"/>
</dbReference>
<organism evidence="4 5">
    <name type="scientific">Nocardiopsis endophytica</name>
    <dbReference type="NCBI Taxonomy" id="3018445"/>
    <lineage>
        <taxon>Bacteria</taxon>
        <taxon>Bacillati</taxon>
        <taxon>Actinomycetota</taxon>
        <taxon>Actinomycetes</taxon>
        <taxon>Streptosporangiales</taxon>
        <taxon>Nocardiopsidaceae</taxon>
        <taxon>Nocardiopsis</taxon>
    </lineage>
</organism>
<dbReference type="Proteomes" id="UP001527866">
    <property type="component" value="Unassembled WGS sequence"/>
</dbReference>
<proteinExistence type="predicted"/>
<keyword evidence="2" id="KW-0472">Membrane</keyword>
<evidence type="ECO:0000256" key="1">
    <source>
        <dbReference type="SAM" id="MobiDB-lite"/>
    </source>
</evidence>
<feature type="region of interest" description="Disordered" evidence="1">
    <location>
        <begin position="282"/>
        <end position="302"/>
    </location>
</feature>
<comment type="caution">
    <text evidence="4">The sequence shown here is derived from an EMBL/GenBank/DDBJ whole genome shotgun (WGS) entry which is preliminary data.</text>
</comment>
<keyword evidence="2" id="KW-0812">Transmembrane</keyword>
<feature type="transmembrane region" description="Helical" evidence="2">
    <location>
        <begin position="15"/>
        <end position="38"/>
    </location>
</feature>
<reference evidence="4 5" key="1">
    <citation type="submission" date="2023-01" db="EMBL/GenBank/DDBJ databases">
        <title>Draft genome sequence of Nocardiopsis sp. RSe5-2 isolated from halophytes.</title>
        <authorList>
            <person name="Duangmal K."/>
            <person name="Chantavorakit T."/>
        </authorList>
    </citation>
    <scope>NUCLEOTIDE SEQUENCE [LARGE SCALE GENOMIC DNA]</scope>
    <source>
        <strain evidence="4 5">RSe5-2</strain>
    </source>
</reference>
<evidence type="ECO:0000259" key="3">
    <source>
        <dbReference type="Pfam" id="PF26571"/>
    </source>
</evidence>
<evidence type="ECO:0000313" key="5">
    <source>
        <dbReference type="Proteomes" id="UP001527866"/>
    </source>
</evidence>
<sequence length="302" mass="32609">MHEKTRPKKRKKISAFVKILAVLTVVCGALVAAGYYVISSVEPVEIDPPVAAGCSVRVEGTTDPLEPEQAASAATVGGVAFSRDLPQHAVVVAYATVWQETKFFNIDYGDRDSLGLFQQRPSQEWGSPEQIMDPVYASNEFYEHLEKVDSYADMPVYEAAQAVQRSADGFAYDQHENRSRLMARAFTGAEGPALTCWPEQPGRTPGESPSPSPSPSASPDVDGAVEEMKRVFGADPGALPSPGEQPQTGDLGWAMALWAVANSEEYGITSVGYEDQRWTAENGQEGWQSVPDRAPNGQVVLG</sequence>
<feature type="region of interest" description="Disordered" evidence="1">
    <location>
        <begin position="192"/>
        <end position="222"/>
    </location>
</feature>
<gene>
    <name evidence="4" type="ORF">O4J56_05095</name>
</gene>
<accession>A0ABT4U006</accession>
<dbReference type="InterPro" id="IPR058593">
    <property type="entry name" value="ARB_07466-like_C"/>
</dbReference>
<evidence type="ECO:0000256" key="2">
    <source>
        <dbReference type="SAM" id="Phobius"/>
    </source>
</evidence>
<protein>
    <recommendedName>
        <fullName evidence="3">ARB-07466-like C-terminal domain-containing protein</fullName>
    </recommendedName>
</protein>
<evidence type="ECO:0000313" key="4">
    <source>
        <dbReference type="EMBL" id="MDA2810006.1"/>
    </source>
</evidence>
<name>A0ABT4U006_9ACTN</name>
<keyword evidence="5" id="KW-1185">Reference proteome</keyword>
<feature type="domain" description="ARB-07466-like C-terminal" evidence="3">
    <location>
        <begin position="246"/>
        <end position="295"/>
    </location>
</feature>
<dbReference type="RefSeq" id="WP_270683925.1">
    <property type="nucleotide sequence ID" value="NZ_JAQFWQ010000009.1"/>
</dbReference>
<dbReference type="Pfam" id="PF26571">
    <property type="entry name" value="VldE"/>
    <property type="match status" value="1"/>
</dbReference>
<keyword evidence="2" id="KW-1133">Transmembrane helix</keyword>